<sequence length="283" mass="30478">MSHRSRRLAIVVGVLSTLLFLQACSVELYTGLSQQQANEIVATLVRNGISAERTPEKDGKMKVTVGEGNFAEAMALLNDHGLPKQEFATLGDVFKRDGLVSSPVEERAAMIFGLSQELSRTISDIDGVLTARVHLVLPENDPLRQKLVPSSASVFIRHQAATSMENLIPQVKMLVANGVAGLAYDNVSVVLIPVAAPPERPATAPPLASFFGLQVHPDSLTATMWIVYGLGAAVLVLSALLVNQLLNRGRRRVYALNQTTLPARHSEARYSEAKHSAAQRSAA</sequence>
<dbReference type="InterPro" id="IPR006182">
    <property type="entry name" value="FliF_N_dom"/>
</dbReference>
<dbReference type="PANTHER" id="PTHR30046:SF2">
    <property type="entry name" value="YOP PROTEINS TRANSLOCATION LIPOPROTEIN J"/>
    <property type="match status" value="1"/>
</dbReference>
<protein>
    <recommendedName>
        <fullName evidence="8">Lipoprotein</fullName>
    </recommendedName>
</protein>
<evidence type="ECO:0000313" key="11">
    <source>
        <dbReference type="Proteomes" id="UP001549204"/>
    </source>
</evidence>
<accession>A0ABV2GT65</accession>
<evidence type="ECO:0000256" key="7">
    <source>
        <dbReference type="ARBA" id="ARBA00023288"/>
    </source>
</evidence>
<dbReference type="PROSITE" id="PS51257">
    <property type="entry name" value="PROKAR_LIPOPROTEIN"/>
    <property type="match status" value="1"/>
</dbReference>
<keyword evidence="11" id="KW-1185">Reference proteome</keyword>
<feature type="transmembrane region" description="Helical" evidence="8">
    <location>
        <begin position="222"/>
        <end position="242"/>
    </location>
</feature>
<comment type="similarity">
    <text evidence="2 8">Belongs to the YscJ lipoprotein family.</text>
</comment>
<organism evidence="10 11">
    <name type="scientific">Mesorhizobium robiniae</name>
    <dbReference type="NCBI Taxonomy" id="559315"/>
    <lineage>
        <taxon>Bacteria</taxon>
        <taxon>Pseudomonadati</taxon>
        <taxon>Pseudomonadota</taxon>
        <taxon>Alphaproteobacteria</taxon>
        <taxon>Hyphomicrobiales</taxon>
        <taxon>Phyllobacteriaceae</taxon>
        <taxon>Mesorhizobium</taxon>
    </lineage>
</organism>
<reference evidence="10 11" key="1">
    <citation type="submission" date="2024-06" db="EMBL/GenBank/DDBJ databases">
        <title>Genomic Encyclopedia of Type Strains, Phase IV (KMG-IV): sequencing the most valuable type-strain genomes for metagenomic binning, comparative biology and taxonomic classification.</title>
        <authorList>
            <person name="Goeker M."/>
        </authorList>
    </citation>
    <scope>NUCLEOTIDE SEQUENCE [LARGE SCALE GENOMIC DNA]</scope>
    <source>
        <strain evidence="10 11">DSM 100022</strain>
    </source>
</reference>
<dbReference type="InterPro" id="IPR003282">
    <property type="entry name" value="T3SS_SctJ"/>
</dbReference>
<evidence type="ECO:0000256" key="2">
    <source>
        <dbReference type="ARBA" id="ARBA00009509"/>
    </source>
</evidence>
<proteinExistence type="inferred from homology"/>
<keyword evidence="6 8" id="KW-0998">Cell outer membrane</keyword>
<dbReference type="Proteomes" id="UP001549204">
    <property type="component" value="Unassembled WGS sequence"/>
</dbReference>
<dbReference type="InterPro" id="IPR043427">
    <property type="entry name" value="YscJ/FliF"/>
</dbReference>
<evidence type="ECO:0000256" key="1">
    <source>
        <dbReference type="ARBA" id="ARBA00004459"/>
    </source>
</evidence>
<dbReference type="NCBIfam" id="TIGR02544">
    <property type="entry name" value="III_secr_YscJ"/>
    <property type="match status" value="1"/>
</dbReference>
<dbReference type="PRINTS" id="PR01338">
    <property type="entry name" value="TYPE3OMKPROT"/>
</dbReference>
<keyword evidence="8" id="KW-0812">Transmembrane</keyword>
<dbReference type="PANTHER" id="PTHR30046">
    <property type="entry name" value="FLAGELLAR M-RING PROTEIN"/>
    <property type="match status" value="1"/>
</dbReference>
<dbReference type="Gene3D" id="3.30.300.30">
    <property type="match status" value="1"/>
</dbReference>
<comment type="caution">
    <text evidence="10">The sequence shown here is derived from an EMBL/GenBank/DDBJ whole genome shotgun (WGS) entry which is preliminary data.</text>
</comment>
<dbReference type="InterPro" id="IPR045851">
    <property type="entry name" value="AMP-bd_C_sf"/>
</dbReference>
<keyword evidence="8" id="KW-1133">Transmembrane helix</keyword>
<feature type="domain" description="Flagellar M-ring N-terminal" evidence="9">
    <location>
        <begin position="26"/>
        <end position="190"/>
    </location>
</feature>
<gene>
    <name evidence="10" type="ORF">ABID19_004380</name>
</gene>
<evidence type="ECO:0000256" key="3">
    <source>
        <dbReference type="ARBA" id="ARBA00022729"/>
    </source>
</evidence>
<dbReference type="EMBL" id="JBEPMC010000007">
    <property type="protein sequence ID" value="MET3581334.1"/>
    <property type="molecule type" value="Genomic_DNA"/>
</dbReference>
<comment type="subcellular location">
    <subcellularLocation>
        <location evidence="1">Cell outer membrane</location>
        <topology evidence="1">Lipid-anchor</topology>
    </subcellularLocation>
</comment>
<keyword evidence="4 8" id="KW-0472">Membrane</keyword>
<evidence type="ECO:0000256" key="5">
    <source>
        <dbReference type="ARBA" id="ARBA00023139"/>
    </source>
</evidence>
<evidence type="ECO:0000259" key="9">
    <source>
        <dbReference type="Pfam" id="PF01514"/>
    </source>
</evidence>
<evidence type="ECO:0000256" key="6">
    <source>
        <dbReference type="ARBA" id="ARBA00023237"/>
    </source>
</evidence>
<evidence type="ECO:0000256" key="4">
    <source>
        <dbReference type="ARBA" id="ARBA00023136"/>
    </source>
</evidence>
<keyword evidence="5 8" id="KW-0564">Palmitate</keyword>
<dbReference type="RefSeq" id="WP_354492982.1">
    <property type="nucleotide sequence ID" value="NZ_JBEPMC010000007.1"/>
</dbReference>
<dbReference type="Gene3D" id="3.30.70.1530">
    <property type="entry name" value="Hypothetical protein rpa1041"/>
    <property type="match status" value="1"/>
</dbReference>
<evidence type="ECO:0000313" key="10">
    <source>
        <dbReference type="EMBL" id="MET3581334.1"/>
    </source>
</evidence>
<name>A0ABV2GT65_9HYPH</name>
<dbReference type="Pfam" id="PF01514">
    <property type="entry name" value="YscJ_FliF"/>
    <property type="match status" value="1"/>
</dbReference>
<evidence type="ECO:0000256" key="8">
    <source>
        <dbReference type="RuleBase" id="RU364102"/>
    </source>
</evidence>
<keyword evidence="7 8" id="KW-0449">Lipoprotein</keyword>
<keyword evidence="3 8" id="KW-0732">Signal</keyword>